<accession>A0ACC3SK44</accession>
<name>A0ACC3SK44_9PEZI</name>
<keyword evidence="2" id="KW-1185">Reference proteome</keyword>
<protein>
    <submittedName>
        <fullName evidence="1">Uncharacterized protein</fullName>
    </submittedName>
</protein>
<sequence>MPVVFRDHQLYQPGVLAEPLDRNKYGSYHPVHLMEEERVPSEQHSPGTTWLSAPAFLAKVGLHLLILSRVFSQLIIDHLKLRSTERHIFRKVTVANSAMSDMKAHPDADKVHAHASRSRFENLPPEIRNRIYKYTLSSDPVILFSWNTDDGPHQPSITRISRSIRSETLPMFYAVSDFHVVGNYSVYRYKNCLRAIGPANARHIRNITIDHADDRYGDIIATCEAEDNEHGTPVRVKVESYLTYYVEDEGFRSQDCGHKLENLLSEFPIEWLEGKRGGDVSLDH</sequence>
<evidence type="ECO:0000313" key="1">
    <source>
        <dbReference type="EMBL" id="KAK8215198.1"/>
    </source>
</evidence>
<gene>
    <name evidence="1" type="ORF">M8818_002209</name>
</gene>
<proteinExistence type="predicted"/>
<evidence type="ECO:0000313" key="2">
    <source>
        <dbReference type="Proteomes" id="UP001320706"/>
    </source>
</evidence>
<reference evidence="1" key="1">
    <citation type="submission" date="2024-02" db="EMBL/GenBank/DDBJ databases">
        <title>Metagenome Assembled Genome of Zalaria obscura JY119.</title>
        <authorList>
            <person name="Vighnesh L."/>
            <person name="Jagadeeshwari U."/>
            <person name="Venkata Ramana C."/>
            <person name="Sasikala C."/>
        </authorList>
    </citation>
    <scope>NUCLEOTIDE SEQUENCE</scope>
    <source>
        <strain evidence="1">JY119</strain>
    </source>
</reference>
<dbReference type="EMBL" id="JAMKPW020000009">
    <property type="protein sequence ID" value="KAK8215198.1"/>
    <property type="molecule type" value="Genomic_DNA"/>
</dbReference>
<dbReference type="Proteomes" id="UP001320706">
    <property type="component" value="Unassembled WGS sequence"/>
</dbReference>
<comment type="caution">
    <text evidence="1">The sequence shown here is derived from an EMBL/GenBank/DDBJ whole genome shotgun (WGS) entry which is preliminary data.</text>
</comment>
<organism evidence="1 2">
    <name type="scientific">Zalaria obscura</name>
    <dbReference type="NCBI Taxonomy" id="2024903"/>
    <lineage>
        <taxon>Eukaryota</taxon>
        <taxon>Fungi</taxon>
        <taxon>Dikarya</taxon>
        <taxon>Ascomycota</taxon>
        <taxon>Pezizomycotina</taxon>
        <taxon>Dothideomycetes</taxon>
        <taxon>Dothideomycetidae</taxon>
        <taxon>Dothideales</taxon>
        <taxon>Zalariaceae</taxon>
        <taxon>Zalaria</taxon>
    </lineage>
</organism>